<feature type="chain" id="PRO_5007131610" description="Lipoprotein" evidence="1">
    <location>
        <begin position="29"/>
        <end position="72"/>
    </location>
</feature>
<feature type="signal peptide" evidence="1">
    <location>
        <begin position="1"/>
        <end position="28"/>
    </location>
</feature>
<keyword evidence="3" id="KW-1185">Reference proteome</keyword>
<proteinExistence type="predicted"/>
<protein>
    <recommendedName>
        <fullName evidence="4">Lipoprotein</fullName>
    </recommendedName>
</protein>
<name>A0A108U6R6_9GAMM</name>
<dbReference type="Proteomes" id="UP000023435">
    <property type="component" value="Unassembled WGS sequence"/>
</dbReference>
<evidence type="ECO:0000313" key="3">
    <source>
        <dbReference type="Proteomes" id="UP000023435"/>
    </source>
</evidence>
<dbReference type="OrthoDB" id="6026600at2"/>
<reference evidence="2 3" key="1">
    <citation type="journal article" date="2014" name="Genome Announc.">
        <title>Draft Genome Sequence of Lysobacter capsici AZ78, a Bacterium Antagonistic to Plant-Pathogenic Oomycetes.</title>
        <authorList>
            <person name="Puopolo G."/>
            <person name="Sonego P."/>
            <person name="Engelen K."/>
            <person name="Pertot I."/>
        </authorList>
    </citation>
    <scope>NUCLEOTIDE SEQUENCE [LARGE SCALE GENOMIC DNA]</scope>
    <source>
        <strain evidence="2 3">AZ78</strain>
    </source>
</reference>
<dbReference type="PROSITE" id="PS51257">
    <property type="entry name" value="PROKAR_LIPOPROTEIN"/>
    <property type="match status" value="1"/>
</dbReference>
<accession>A0A108U6R6</accession>
<evidence type="ECO:0000313" key="2">
    <source>
        <dbReference type="EMBL" id="KWS03586.1"/>
    </source>
</evidence>
<comment type="caution">
    <text evidence="2">The sequence shown here is derived from an EMBL/GenBank/DDBJ whole genome shotgun (WGS) entry which is preliminary data.</text>
</comment>
<sequence>MSKKSRKLGIGALVAVCFGFALSLSATAGGSCDQCWRTCEIEYAECMQVVGNEYTCGTTYRSCGISCGCEIP</sequence>
<gene>
    <name evidence="2" type="ORF">AZ78_1134</name>
</gene>
<evidence type="ECO:0000256" key="1">
    <source>
        <dbReference type="SAM" id="SignalP"/>
    </source>
</evidence>
<organism evidence="2 3">
    <name type="scientific">Lysobacter capsici AZ78</name>
    <dbReference type="NCBI Taxonomy" id="1444315"/>
    <lineage>
        <taxon>Bacteria</taxon>
        <taxon>Pseudomonadati</taxon>
        <taxon>Pseudomonadota</taxon>
        <taxon>Gammaproteobacteria</taxon>
        <taxon>Lysobacterales</taxon>
        <taxon>Lysobacteraceae</taxon>
        <taxon>Lysobacter</taxon>
    </lineage>
</organism>
<keyword evidence="1" id="KW-0732">Signal</keyword>
<dbReference type="RefSeq" id="WP_153018916.1">
    <property type="nucleotide sequence ID" value="NZ_JAJA02000001.1"/>
</dbReference>
<dbReference type="EMBL" id="JAJA02000001">
    <property type="protein sequence ID" value="KWS03586.1"/>
    <property type="molecule type" value="Genomic_DNA"/>
</dbReference>
<dbReference type="AlphaFoldDB" id="A0A108U6R6"/>
<evidence type="ECO:0008006" key="4">
    <source>
        <dbReference type="Google" id="ProtNLM"/>
    </source>
</evidence>